<dbReference type="Pfam" id="PF13145">
    <property type="entry name" value="Rotamase_2"/>
    <property type="match status" value="1"/>
</dbReference>
<dbReference type="Gene3D" id="1.10.4030.10">
    <property type="entry name" value="Porin chaperone SurA, peptide-binding domain"/>
    <property type="match status" value="1"/>
</dbReference>
<evidence type="ECO:0000313" key="3">
    <source>
        <dbReference type="EMBL" id="MDQ0188627.1"/>
    </source>
</evidence>
<dbReference type="InterPro" id="IPR027304">
    <property type="entry name" value="Trigger_fact/SurA_dom_sf"/>
</dbReference>
<dbReference type="SUPFAM" id="SSF109998">
    <property type="entry name" value="Triger factor/SurA peptide-binding domain-like"/>
    <property type="match status" value="1"/>
</dbReference>
<dbReference type="InterPro" id="IPR000297">
    <property type="entry name" value="PPIase_PpiC"/>
</dbReference>
<evidence type="ECO:0000256" key="1">
    <source>
        <dbReference type="SAM" id="Phobius"/>
    </source>
</evidence>
<feature type="domain" description="PpiC" evidence="2">
    <location>
        <begin position="156"/>
        <end position="222"/>
    </location>
</feature>
<feature type="transmembrane region" description="Helical" evidence="1">
    <location>
        <begin position="24"/>
        <end position="45"/>
    </location>
</feature>
<sequence length="237" mass="25277">MSVETNVEANVGGTVERKLRPWPWVLGAVGGAVIVGAAWGITAYANEGGPLIAKVGDTAIHQSDLYAKLEATGGSSELEEMIDEQLIADGAKKYHLTASSSEINSALSSLEASEGISGTSELDMFLAENNMTMSQLNSLLKMQVLEQKLAERNVKVTNAEIQSYYNKNKSQFTKSGQKTPQPLSKVKSQVIAAIKASKAESSTQVLADLAKQNPITIYDDKYSSVKDDIVNSTSSGS</sequence>
<reference evidence="3 4" key="1">
    <citation type="submission" date="2023-07" db="EMBL/GenBank/DDBJ databases">
        <title>Genomic Encyclopedia of Type Strains, Phase IV (KMG-IV): sequencing the most valuable type-strain genomes for metagenomic binning, comparative biology and taxonomic classification.</title>
        <authorList>
            <person name="Goeker M."/>
        </authorList>
    </citation>
    <scope>NUCLEOTIDE SEQUENCE [LARGE SCALE GENOMIC DNA]</scope>
    <source>
        <strain evidence="3 4">DSM 4006</strain>
    </source>
</reference>
<protein>
    <recommendedName>
        <fullName evidence="2">PpiC domain-containing protein</fullName>
    </recommendedName>
</protein>
<keyword evidence="1" id="KW-0812">Transmembrane</keyword>
<dbReference type="PANTHER" id="PTHR47245">
    <property type="entry name" value="PEPTIDYLPROLYL ISOMERASE"/>
    <property type="match status" value="1"/>
</dbReference>
<comment type="caution">
    <text evidence="3">The sequence shown here is derived from an EMBL/GenBank/DDBJ whole genome shotgun (WGS) entry which is preliminary data.</text>
</comment>
<dbReference type="Proteomes" id="UP001232973">
    <property type="component" value="Unassembled WGS sequence"/>
</dbReference>
<accession>A0ABT9XEL6</accession>
<dbReference type="InterPro" id="IPR050245">
    <property type="entry name" value="PrsA_foldase"/>
</dbReference>
<dbReference type="PANTHER" id="PTHR47245:SF2">
    <property type="entry name" value="PEPTIDYL-PROLYL CIS-TRANS ISOMERASE HP_0175-RELATED"/>
    <property type="match status" value="1"/>
</dbReference>
<dbReference type="EMBL" id="JAUSTP010000002">
    <property type="protein sequence ID" value="MDQ0188627.1"/>
    <property type="molecule type" value="Genomic_DNA"/>
</dbReference>
<name>A0ABT9XEL6_9BACL</name>
<dbReference type="Pfam" id="PF13624">
    <property type="entry name" value="SurA_N_3"/>
    <property type="match status" value="1"/>
</dbReference>
<keyword evidence="4" id="KW-1185">Reference proteome</keyword>
<gene>
    <name evidence="3" type="ORF">J2S03_000439</name>
</gene>
<dbReference type="RefSeq" id="WP_274455383.1">
    <property type="nucleotide sequence ID" value="NZ_CP067097.1"/>
</dbReference>
<organism evidence="3 4">
    <name type="scientific">Alicyclobacillus cycloheptanicus</name>
    <dbReference type="NCBI Taxonomy" id="1457"/>
    <lineage>
        <taxon>Bacteria</taxon>
        <taxon>Bacillati</taxon>
        <taxon>Bacillota</taxon>
        <taxon>Bacilli</taxon>
        <taxon>Bacillales</taxon>
        <taxon>Alicyclobacillaceae</taxon>
        <taxon>Alicyclobacillus</taxon>
    </lineage>
</organism>
<evidence type="ECO:0000259" key="2">
    <source>
        <dbReference type="Pfam" id="PF13145"/>
    </source>
</evidence>
<keyword evidence="1" id="KW-0472">Membrane</keyword>
<proteinExistence type="predicted"/>
<keyword evidence="1" id="KW-1133">Transmembrane helix</keyword>
<evidence type="ECO:0000313" key="4">
    <source>
        <dbReference type="Proteomes" id="UP001232973"/>
    </source>
</evidence>